<dbReference type="Gene3D" id="1.10.287.130">
    <property type="match status" value="1"/>
</dbReference>
<dbReference type="CDD" id="cd06225">
    <property type="entry name" value="HAMP"/>
    <property type="match status" value="1"/>
</dbReference>
<dbReference type="AlphaFoldDB" id="A0A344TQ91"/>
<dbReference type="InterPro" id="IPR050428">
    <property type="entry name" value="TCS_sensor_his_kinase"/>
</dbReference>
<dbReference type="PRINTS" id="PR00344">
    <property type="entry name" value="BCTRLSENSOR"/>
</dbReference>
<dbReference type="InterPro" id="IPR036890">
    <property type="entry name" value="HATPase_C_sf"/>
</dbReference>
<evidence type="ECO:0000256" key="6">
    <source>
        <dbReference type="ARBA" id="ARBA00022692"/>
    </source>
</evidence>
<evidence type="ECO:0000313" key="15">
    <source>
        <dbReference type="Proteomes" id="UP000251993"/>
    </source>
</evidence>
<evidence type="ECO:0000259" key="12">
    <source>
        <dbReference type="PROSITE" id="PS50109"/>
    </source>
</evidence>
<feature type="domain" description="HAMP" evidence="13">
    <location>
        <begin position="178"/>
        <end position="231"/>
    </location>
</feature>
<dbReference type="Gene3D" id="3.30.565.10">
    <property type="entry name" value="Histidine kinase-like ATPase, C-terminal domain"/>
    <property type="match status" value="1"/>
</dbReference>
<keyword evidence="15" id="KW-1185">Reference proteome</keyword>
<dbReference type="Pfam" id="PF00512">
    <property type="entry name" value="HisKA"/>
    <property type="match status" value="1"/>
</dbReference>
<evidence type="ECO:0000256" key="10">
    <source>
        <dbReference type="ARBA" id="ARBA00023136"/>
    </source>
</evidence>
<dbReference type="Pfam" id="PF02518">
    <property type="entry name" value="HATPase_c"/>
    <property type="match status" value="1"/>
</dbReference>
<evidence type="ECO:0000256" key="1">
    <source>
        <dbReference type="ARBA" id="ARBA00000085"/>
    </source>
</evidence>
<keyword evidence="9" id="KW-0902">Two-component regulatory system</keyword>
<keyword evidence="4" id="KW-0597">Phosphoprotein</keyword>
<evidence type="ECO:0000313" key="14">
    <source>
        <dbReference type="EMBL" id="AXE20812.1"/>
    </source>
</evidence>
<evidence type="ECO:0000256" key="7">
    <source>
        <dbReference type="ARBA" id="ARBA00022777"/>
    </source>
</evidence>
<dbReference type="SMART" id="SM00388">
    <property type="entry name" value="HisKA"/>
    <property type="match status" value="1"/>
</dbReference>
<keyword evidence="10 11" id="KW-0472">Membrane</keyword>
<evidence type="ECO:0000256" key="9">
    <source>
        <dbReference type="ARBA" id="ARBA00023012"/>
    </source>
</evidence>
<dbReference type="InterPro" id="IPR003660">
    <property type="entry name" value="HAMP_dom"/>
</dbReference>
<evidence type="ECO:0000256" key="3">
    <source>
        <dbReference type="ARBA" id="ARBA00012438"/>
    </source>
</evidence>
<evidence type="ECO:0000256" key="4">
    <source>
        <dbReference type="ARBA" id="ARBA00022553"/>
    </source>
</evidence>
<evidence type="ECO:0000256" key="8">
    <source>
        <dbReference type="ARBA" id="ARBA00022989"/>
    </source>
</evidence>
<dbReference type="PANTHER" id="PTHR45436">
    <property type="entry name" value="SENSOR HISTIDINE KINASE YKOH"/>
    <property type="match status" value="1"/>
</dbReference>
<keyword evidence="8 11" id="KW-1133">Transmembrane helix</keyword>
<sequence>MQIRTKLTGQFALLVSAIMLMAFITIYLIRMTYVEQEFYKRLRHKAITTCELLVKVEGVDSKLLRKIDKTNYDVLHNENLTIYDHQNEELYTSNETLYYAIPPELFDQIRLEKEVQFSEGNAKIIGIVYTDRFNRVVCIAGAEDKYGDEELHSLWRILTGMYFGVIGLVIVAGWYFAGQAMKPVSNAIGQVNQIYPKLMEQRLTVQNPRDEVGQLTSTFNKLLDRIGEVFRLQNLFISNVSHELKNPLMRIGAQLDVALLKERTEAEYRQTLISIREDIRDLGQLSETLLELAKVNDQNRSLIYNDIRIDEIVWEARDLLLKAEPSYQVQVRLLSTIEDDNQLIVKANAHLMKTAIVNLMENGCKFASDSTVAVDVFPMETNVEIRFTNTGTVILPKDLPYIFQPFYRSDNTTNIKGYGVGLSLVERIAKLHNGNIKVTSDAHAQTTFFSLLIPYRH</sequence>
<dbReference type="PROSITE" id="PS50885">
    <property type="entry name" value="HAMP"/>
    <property type="match status" value="1"/>
</dbReference>
<dbReference type="SUPFAM" id="SSF47384">
    <property type="entry name" value="Homodimeric domain of signal transducing histidine kinase"/>
    <property type="match status" value="1"/>
</dbReference>
<dbReference type="EMBL" id="CP030850">
    <property type="protein sequence ID" value="AXE20812.1"/>
    <property type="molecule type" value="Genomic_DNA"/>
</dbReference>
<dbReference type="OrthoDB" id="594725at2"/>
<dbReference type="GO" id="GO:0005886">
    <property type="term" value="C:plasma membrane"/>
    <property type="evidence" value="ECO:0007669"/>
    <property type="project" value="TreeGrafter"/>
</dbReference>
<dbReference type="InterPro" id="IPR003661">
    <property type="entry name" value="HisK_dim/P_dom"/>
</dbReference>
<reference evidence="14 15" key="1">
    <citation type="submission" date="2018-07" db="EMBL/GenBank/DDBJ databases">
        <title>Genome sequencing of Runella.</title>
        <authorList>
            <person name="Baek M.-G."/>
            <person name="Yi H."/>
        </authorList>
    </citation>
    <scope>NUCLEOTIDE SEQUENCE [LARGE SCALE GENOMIC DNA]</scope>
    <source>
        <strain evidence="14 15">HYN0085</strain>
    </source>
</reference>
<dbReference type="RefSeq" id="WP_114069573.1">
    <property type="nucleotide sequence ID" value="NZ_CP030850.1"/>
</dbReference>
<feature type="transmembrane region" description="Helical" evidence="11">
    <location>
        <begin position="154"/>
        <end position="177"/>
    </location>
</feature>
<dbReference type="InterPro" id="IPR036097">
    <property type="entry name" value="HisK_dim/P_sf"/>
</dbReference>
<evidence type="ECO:0000256" key="2">
    <source>
        <dbReference type="ARBA" id="ARBA00004370"/>
    </source>
</evidence>
<protein>
    <recommendedName>
        <fullName evidence="3">histidine kinase</fullName>
        <ecNumber evidence="3">2.7.13.3</ecNumber>
    </recommendedName>
</protein>
<dbReference type="InterPro" id="IPR003594">
    <property type="entry name" value="HATPase_dom"/>
</dbReference>
<comment type="subcellular location">
    <subcellularLocation>
        <location evidence="2">Membrane</location>
    </subcellularLocation>
</comment>
<keyword evidence="7" id="KW-0418">Kinase</keyword>
<keyword evidence="6 11" id="KW-0812">Transmembrane</keyword>
<organism evidence="14 15">
    <name type="scientific">Runella rosea</name>
    <dbReference type="NCBI Taxonomy" id="2259595"/>
    <lineage>
        <taxon>Bacteria</taxon>
        <taxon>Pseudomonadati</taxon>
        <taxon>Bacteroidota</taxon>
        <taxon>Cytophagia</taxon>
        <taxon>Cytophagales</taxon>
        <taxon>Spirosomataceae</taxon>
        <taxon>Runella</taxon>
    </lineage>
</organism>
<feature type="transmembrane region" description="Helical" evidence="11">
    <location>
        <begin position="12"/>
        <end position="33"/>
    </location>
</feature>
<name>A0A344TQ91_9BACT</name>
<evidence type="ECO:0000256" key="5">
    <source>
        <dbReference type="ARBA" id="ARBA00022679"/>
    </source>
</evidence>
<dbReference type="PROSITE" id="PS50109">
    <property type="entry name" value="HIS_KIN"/>
    <property type="match status" value="1"/>
</dbReference>
<dbReference type="PANTHER" id="PTHR45436:SF5">
    <property type="entry name" value="SENSOR HISTIDINE KINASE TRCS"/>
    <property type="match status" value="1"/>
</dbReference>
<dbReference type="CDD" id="cd00082">
    <property type="entry name" value="HisKA"/>
    <property type="match status" value="1"/>
</dbReference>
<dbReference type="Gene3D" id="6.10.340.10">
    <property type="match status" value="1"/>
</dbReference>
<dbReference type="GO" id="GO:0000155">
    <property type="term" value="F:phosphorelay sensor kinase activity"/>
    <property type="evidence" value="ECO:0007669"/>
    <property type="project" value="InterPro"/>
</dbReference>
<dbReference type="SMART" id="SM00387">
    <property type="entry name" value="HATPase_c"/>
    <property type="match status" value="1"/>
</dbReference>
<dbReference type="InterPro" id="IPR005467">
    <property type="entry name" value="His_kinase_dom"/>
</dbReference>
<dbReference type="EC" id="2.7.13.3" evidence="3"/>
<proteinExistence type="predicted"/>
<gene>
    <name evidence="14" type="ORF">DR864_25300</name>
</gene>
<evidence type="ECO:0000256" key="11">
    <source>
        <dbReference type="SAM" id="Phobius"/>
    </source>
</evidence>
<dbReference type="Proteomes" id="UP000251993">
    <property type="component" value="Chromosome"/>
</dbReference>
<dbReference type="KEGG" id="run:DR864_25300"/>
<dbReference type="InterPro" id="IPR004358">
    <property type="entry name" value="Sig_transdc_His_kin-like_C"/>
</dbReference>
<feature type="domain" description="Histidine kinase" evidence="12">
    <location>
        <begin position="239"/>
        <end position="457"/>
    </location>
</feature>
<dbReference type="SMART" id="SM00304">
    <property type="entry name" value="HAMP"/>
    <property type="match status" value="1"/>
</dbReference>
<comment type="catalytic activity">
    <reaction evidence="1">
        <text>ATP + protein L-histidine = ADP + protein N-phospho-L-histidine.</text>
        <dbReference type="EC" id="2.7.13.3"/>
    </reaction>
</comment>
<evidence type="ECO:0000259" key="13">
    <source>
        <dbReference type="PROSITE" id="PS50885"/>
    </source>
</evidence>
<dbReference type="SUPFAM" id="SSF55874">
    <property type="entry name" value="ATPase domain of HSP90 chaperone/DNA topoisomerase II/histidine kinase"/>
    <property type="match status" value="1"/>
</dbReference>
<accession>A0A344TQ91</accession>
<keyword evidence="5" id="KW-0808">Transferase</keyword>